<feature type="domain" description="Tail sheath protein C-terminal" evidence="4">
    <location>
        <begin position="426"/>
        <end position="530"/>
    </location>
</feature>
<dbReference type="PANTHER" id="PTHR35861:SF1">
    <property type="entry name" value="PHAGE TAIL SHEATH PROTEIN"/>
    <property type="match status" value="1"/>
</dbReference>
<dbReference type="Proteomes" id="UP000252085">
    <property type="component" value="Unassembled WGS sequence"/>
</dbReference>
<comment type="caution">
    <text evidence="5">The sequence shown here is derived from an EMBL/GenBank/DDBJ whole genome shotgun (WGS) entry which is preliminary data.</text>
</comment>
<evidence type="ECO:0000259" key="3">
    <source>
        <dbReference type="Pfam" id="PF04984"/>
    </source>
</evidence>
<dbReference type="AlphaFoldDB" id="A0A367R8G5"/>
<organism evidence="5 6">
    <name type="scientific">Nostoc punctiforme NIES-2108</name>
    <dbReference type="NCBI Taxonomy" id="1356359"/>
    <lineage>
        <taxon>Bacteria</taxon>
        <taxon>Bacillati</taxon>
        <taxon>Cyanobacteriota</taxon>
        <taxon>Cyanophyceae</taxon>
        <taxon>Nostocales</taxon>
        <taxon>Nostocaceae</taxon>
        <taxon>Nostoc</taxon>
    </lineage>
</organism>
<comment type="similarity">
    <text evidence="1">Belongs to the myoviridae tail sheath protein family.</text>
</comment>
<dbReference type="Pfam" id="PF04984">
    <property type="entry name" value="Phage_sheath_1"/>
    <property type="match status" value="1"/>
</dbReference>
<dbReference type="EMBL" id="LXQE01000166">
    <property type="protein sequence ID" value="RCJ32409.1"/>
    <property type="molecule type" value="Genomic_DNA"/>
</dbReference>
<dbReference type="InterPro" id="IPR035089">
    <property type="entry name" value="Phage_sheath_subtilisin"/>
</dbReference>
<proteinExistence type="inferred from homology"/>
<dbReference type="Pfam" id="PF17482">
    <property type="entry name" value="Phage_sheath_1C"/>
    <property type="match status" value="1"/>
</dbReference>
<evidence type="ECO:0000259" key="4">
    <source>
        <dbReference type="Pfam" id="PF17482"/>
    </source>
</evidence>
<accession>A0A367R8G5</accession>
<dbReference type="InterPro" id="IPR020287">
    <property type="entry name" value="Tail_sheath_C"/>
</dbReference>
<name>A0A367R8G5_NOSPU</name>
<evidence type="ECO:0000313" key="5">
    <source>
        <dbReference type="EMBL" id="RCJ32409.1"/>
    </source>
</evidence>
<gene>
    <name evidence="5" type="ORF">A6769_28175</name>
</gene>
<reference evidence="5 6" key="1">
    <citation type="submission" date="2016-04" db="EMBL/GenBank/DDBJ databases">
        <authorList>
            <person name="Evans L.H."/>
            <person name="Alamgir A."/>
            <person name="Owens N."/>
            <person name="Weber N.D."/>
            <person name="Virtaneva K."/>
            <person name="Barbian K."/>
            <person name="Babar A."/>
            <person name="Rosenke K."/>
        </authorList>
    </citation>
    <scope>NUCLEOTIDE SEQUENCE [LARGE SCALE GENOMIC DNA]</scope>
    <source>
        <strain evidence="5">NIES-2108</strain>
    </source>
</reference>
<feature type="domain" description="Tail sheath protein subtilisin-like" evidence="3">
    <location>
        <begin position="262"/>
        <end position="417"/>
    </location>
</feature>
<protein>
    <submittedName>
        <fullName evidence="5">Phage tail protein</fullName>
    </submittedName>
</protein>
<sequence>MPIQPTYPGVYVEEIKSGVRTITGVSTSITAFIGRALRGPIDEPITINSYGDFERIFGGLWLNSTLGYALRDFYLNGGSQAIIVRLTHSKLKQAEGQTPGETEPTAKKAQLNVNGLNLEAANEGSWGNALKVRIEYVDTNVRRDANEQKLFNITVLDQNTSQLEVFRNVSVLPNHPRRVDKVLLNESYFVRFRDESLPTDRPAAHAQSAPDKRLWDDNNDTNTKAEPNSGADGDDLDVNDFTGTNKEANKQGLYALNKADLFNMLCIPPYKNDGNIDYDSLVDSAAKFCQTRRAFFIIDPPSTWTDKDKAKAGIQNDLGEPTSYAGVFFPRIKQPNPLRENQIEEFVPCGAIAGVFARTDVQRGVWKAPAGTEATLTGVPQLSVPLTDPDNGELNPLGINCLRTLPAYGRVIWGSRTRNGDDRLTDEWKYIPVRRFALFLEESLYRGTQWVVFEPNDEPLWAQIRLNLGAFMHTLFLQGAFQGRKPEDAYFVKCDKETTIQNDINLGIVNIIVGFAPLKPAEFVILKIQQIAGQIAV</sequence>
<dbReference type="Gene3D" id="3.40.50.11780">
    <property type="match status" value="2"/>
</dbReference>
<dbReference type="PANTHER" id="PTHR35861">
    <property type="match status" value="1"/>
</dbReference>
<feature type="region of interest" description="Disordered" evidence="2">
    <location>
        <begin position="199"/>
        <end position="243"/>
    </location>
</feature>
<evidence type="ECO:0000256" key="2">
    <source>
        <dbReference type="SAM" id="MobiDB-lite"/>
    </source>
</evidence>
<dbReference type="InterPro" id="IPR052042">
    <property type="entry name" value="Tail_sheath_structural"/>
</dbReference>
<evidence type="ECO:0000313" key="6">
    <source>
        <dbReference type="Proteomes" id="UP000252085"/>
    </source>
</evidence>
<evidence type="ECO:0000256" key="1">
    <source>
        <dbReference type="ARBA" id="ARBA00008005"/>
    </source>
</evidence>